<evidence type="ECO:0000256" key="1">
    <source>
        <dbReference type="SAM" id="MobiDB-lite"/>
    </source>
</evidence>
<evidence type="ECO:0000313" key="3">
    <source>
        <dbReference type="Proteomes" id="UP001152888"/>
    </source>
</evidence>
<organism evidence="2 3">
    <name type="scientific">Acanthoscelides obtectus</name>
    <name type="common">Bean weevil</name>
    <name type="synonym">Bruchus obtectus</name>
    <dbReference type="NCBI Taxonomy" id="200917"/>
    <lineage>
        <taxon>Eukaryota</taxon>
        <taxon>Metazoa</taxon>
        <taxon>Ecdysozoa</taxon>
        <taxon>Arthropoda</taxon>
        <taxon>Hexapoda</taxon>
        <taxon>Insecta</taxon>
        <taxon>Pterygota</taxon>
        <taxon>Neoptera</taxon>
        <taxon>Endopterygota</taxon>
        <taxon>Coleoptera</taxon>
        <taxon>Polyphaga</taxon>
        <taxon>Cucujiformia</taxon>
        <taxon>Chrysomeloidea</taxon>
        <taxon>Chrysomelidae</taxon>
        <taxon>Bruchinae</taxon>
        <taxon>Bruchini</taxon>
        <taxon>Acanthoscelides</taxon>
    </lineage>
</organism>
<name>A0A9P0KFJ5_ACAOB</name>
<protein>
    <submittedName>
        <fullName evidence="2">Uncharacterized protein</fullName>
    </submittedName>
</protein>
<feature type="compositionally biased region" description="Basic and acidic residues" evidence="1">
    <location>
        <begin position="23"/>
        <end position="37"/>
    </location>
</feature>
<dbReference type="AlphaFoldDB" id="A0A9P0KFJ5"/>
<sequence length="100" mass="10977">MHLCEDEEVCHQGGTGSTVEDEASAKVDDPASQEKESSNIAESPQIKRIIRSLGKNRKRQPCLVVPRVVPNALIKPSKFSNPQPSKSIPIKMNVTTLEIL</sequence>
<reference evidence="2" key="1">
    <citation type="submission" date="2022-03" db="EMBL/GenBank/DDBJ databases">
        <authorList>
            <person name="Sayadi A."/>
        </authorList>
    </citation>
    <scope>NUCLEOTIDE SEQUENCE</scope>
</reference>
<proteinExistence type="predicted"/>
<dbReference type="Proteomes" id="UP001152888">
    <property type="component" value="Unassembled WGS sequence"/>
</dbReference>
<gene>
    <name evidence="2" type="ORF">ACAOBT_LOCUS8550</name>
</gene>
<dbReference type="EMBL" id="CAKOFQ010006766">
    <property type="protein sequence ID" value="CAH1969780.1"/>
    <property type="molecule type" value="Genomic_DNA"/>
</dbReference>
<comment type="caution">
    <text evidence="2">The sequence shown here is derived from an EMBL/GenBank/DDBJ whole genome shotgun (WGS) entry which is preliminary data.</text>
</comment>
<keyword evidence="3" id="KW-1185">Reference proteome</keyword>
<feature type="region of interest" description="Disordered" evidence="1">
    <location>
        <begin position="1"/>
        <end position="43"/>
    </location>
</feature>
<accession>A0A9P0KFJ5</accession>
<evidence type="ECO:0000313" key="2">
    <source>
        <dbReference type="EMBL" id="CAH1969780.1"/>
    </source>
</evidence>